<feature type="chain" id="PRO_5022224790" description="Outer membrane protein beta-barrel domain-containing protein" evidence="1">
    <location>
        <begin position="29"/>
        <end position="271"/>
    </location>
</feature>
<keyword evidence="4" id="KW-1185">Reference proteome</keyword>
<dbReference type="Gene3D" id="2.40.160.20">
    <property type="match status" value="1"/>
</dbReference>
<dbReference type="InterPro" id="IPR036709">
    <property type="entry name" value="Autotransporte_beta_dom_sf"/>
</dbReference>
<dbReference type="InterPro" id="IPR025665">
    <property type="entry name" value="Beta-barrel_OMP_2"/>
</dbReference>
<evidence type="ECO:0000259" key="2">
    <source>
        <dbReference type="Pfam" id="PF13568"/>
    </source>
</evidence>
<accession>A0A512B3Q6</accession>
<dbReference type="AlphaFoldDB" id="A0A512B3Q6"/>
<dbReference type="Proteomes" id="UP000321532">
    <property type="component" value="Unassembled WGS sequence"/>
</dbReference>
<organism evidence="3 4">
    <name type="scientific">Adhaeribacter aerolatus</name>
    <dbReference type="NCBI Taxonomy" id="670289"/>
    <lineage>
        <taxon>Bacteria</taxon>
        <taxon>Pseudomonadati</taxon>
        <taxon>Bacteroidota</taxon>
        <taxon>Cytophagia</taxon>
        <taxon>Cytophagales</taxon>
        <taxon>Hymenobacteraceae</taxon>
        <taxon>Adhaeribacter</taxon>
    </lineage>
</organism>
<feature type="signal peptide" evidence="1">
    <location>
        <begin position="1"/>
        <end position="28"/>
    </location>
</feature>
<evidence type="ECO:0000313" key="3">
    <source>
        <dbReference type="EMBL" id="GEO06592.1"/>
    </source>
</evidence>
<evidence type="ECO:0000313" key="4">
    <source>
        <dbReference type="Proteomes" id="UP000321532"/>
    </source>
</evidence>
<gene>
    <name evidence="3" type="ORF">AAE02nite_42560</name>
</gene>
<name>A0A512B3Q6_9BACT</name>
<keyword evidence="1" id="KW-0732">Signal</keyword>
<feature type="domain" description="Outer membrane protein beta-barrel" evidence="2">
    <location>
        <begin position="27"/>
        <end position="237"/>
    </location>
</feature>
<dbReference type="Pfam" id="PF13568">
    <property type="entry name" value="OMP_b-brl_2"/>
    <property type="match status" value="1"/>
</dbReference>
<evidence type="ECO:0000256" key="1">
    <source>
        <dbReference type="SAM" id="SignalP"/>
    </source>
</evidence>
<dbReference type="SUPFAM" id="SSF103515">
    <property type="entry name" value="Autotransporter"/>
    <property type="match status" value="1"/>
</dbReference>
<sequence>MHTIYTMKKFKLSFFLLGILACSWQAQAQTDSLTNQMQVRIPKGNFHFGITTAVNNTWIKVDNDAQNNEHFKYKTTIKWAPVGLVAGYKFNDRHDVQLEAYLSQQGQNYTLTENGDGTGLELGEKRINLTYLQIPLLFKFTTGDATRFNVHVGPQVGFLIKGEEVNEFPEAIALNDRTLQGEYTLAKKEKGDPLFKDAGGFSAIAPMAVLGLGLEKDVKDNLYVSANVRFNYGFTDIRDTETTTSAYDFDKYTLRYNIFGGVQLGLHYVLD</sequence>
<reference evidence="3 4" key="1">
    <citation type="submission" date="2019-07" db="EMBL/GenBank/DDBJ databases">
        <title>Whole genome shotgun sequence of Adhaeribacter aerolatus NBRC 106133.</title>
        <authorList>
            <person name="Hosoyama A."/>
            <person name="Uohara A."/>
            <person name="Ohji S."/>
            <person name="Ichikawa N."/>
        </authorList>
    </citation>
    <scope>NUCLEOTIDE SEQUENCE [LARGE SCALE GENOMIC DNA]</scope>
    <source>
        <strain evidence="3 4">NBRC 106133</strain>
    </source>
</reference>
<comment type="caution">
    <text evidence="3">The sequence shown here is derived from an EMBL/GenBank/DDBJ whole genome shotgun (WGS) entry which is preliminary data.</text>
</comment>
<proteinExistence type="predicted"/>
<dbReference type="EMBL" id="BJYS01000041">
    <property type="protein sequence ID" value="GEO06592.1"/>
    <property type="molecule type" value="Genomic_DNA"/>
</dbReference>
<protein>
    <recommendedName>
        <fullName evidence="2">Outer membrane protein beta-barrel domain-containing protein</fullName>
    </recommendedName>
</protein>